<evidence type="ECO:0000256" key="1">
    <source>
        <dbReference type="ARBA" id="ARBA00022737"/>
    </source>
</evidence>
<dbReference type="InterPro" id="IPR019734">
    <property type="entry name" value="TPR_rpt"/>
</dbReference>
<dbReference type="Proteomes" id="UP000295727">
    <property type="component" value="Chromosome 2"/>
</dbReference>
<evidence type="ECO:0000313" key="5">
    <source>
        <dbReference type="EMBL" id="QBR00102.1"/>
    </source>
</evidence>
<reference evidence="5 6" key="1">
    <citation type="submission" date="2019-03" db="EMBL/GenBank/DDBJ databases">
        <title>Paraburkholderia sp. 7MH5, isolated from subtropical forest soil.</title>
        <authorList>
            <person name="Gao Z.-H."/>
            <person name="Qiu L.-H."/>
        </authorList>
    </citation>
    <scope>NUCLEOTIDE SEQUENCE [LARGE SCALE GENOMIC DNA]</scope>
    <source>
        <strain evidence="5 6">7MH5</strain>
    </source>
</reference>
<evidence type="ECO:0000256" key="2">
    <source>
        <dbReference type="ARBA" id="ARBA00022803"/>
    </source>
</evidence>
<dbReference type="OrthoDB" id="8596013at2"/>
<dbReference type="AlphaFoldDB" id="A0A4P7D0U3"/>
<feature type="chain" id="PRO_5020544447" evidence="4">
    <location>
        <begin position="26"/>
        <end position="299"/>
    </location>
</feature>
<dbReference type="SMART" id="SM00028">
    <property type="entry name" value="TPR"/>
    <property type="match status" value="3"/>
</dbReference>
<dbReference type="PANTHER" id="PTHR45586">
    <property type="entry name" value="TPR REPEAT-CONTAINING PROTEIN PA4667"/>
    <property type="match status" value="1"/>
</dbReference>
<gene>
    <name evidence="5" type="ORF">E1956_23745</name>
</gene>
<dbReference type="PROSITE" id="PS50005">
    <property type="entry name" value="TPR"/>
    <property type="match status" value="2"/>
</dbReference>
<feature type="repeat" description="TPR" evidence="3">
    <location>
        <begin position="50"/>
        <end position="83"/>
    </location>
</feature>
<evidence type="ECO:0000313" key="6">
    <source>
        <dbReference type="Proteomes" id="UP000295727"/>
    </source>
</evidence>
<dbReference type="KEGG" id="ppai:E1956_23745"/>
<keyword evidence="6" id="KW-1185">Reference proteome</keyword>
<dbReference type="InterPro" id="IPR051012">
    <property type="entry name" value="CellSynth/LPSAsmb/PSIAsmb"/>
</dbReference>
<dbReference type="PANTHER" id="PTHR45586:SF1">
    <property type="entry name" value="LIPOPOLYSACCHARIDE ASSEMBLY PROTEIN B"/>
    <property type="match status" value="1"/>
</dbReference>
<dbReference type="InterPro" id="IPR011990">
    <property type="entry name" value="TPR-like_helical_dom_sf"/>
</dbReference>
<dbReference type="Pfam" id="PF13432">
    <property type="entry name" value="TPR_16"/>
    <property type="match status" value="1"/>
</dbReference>
<feature type="repeat" description="TPR" evidence="3">
    <location>
        <begin position="118"/>
        <end position="151"/>
    </location>
</feature>
<dbReference type="SUPFAM" id="SSF48452">
    <property type="entry name" value="TPR-like"/>
    <property type="match status" value="1"/>
</dbReference>
<dbReference type="EMBL" id="CP038149">
    <property type="protein sequence ID" value="QBR00102.1"/>
    <property type="molecule type" value="Genomic_DNA"/>
</dbReference>
<accession>A0A4P7D0U3</accession>
<feature type="signal peptide" evidence="4">
    <location>
        <begin position="1"/>
        <end position="25"/>
    </location>
</feature>
<evidence type="ECO:0000256" key="4">
    <source>
        <dbReference type="SAM" id="SignalP"/>
    </source>
</evidence>
<keyword evidence="2 3" id="KW-0802">TPR repeat</keyword>
<proteinExistence type="predicted"/>
<keyword evidence="4" id="KW-0732">Signal</keyword>
<sequence length="299" mass="31129">MKLNPSLPKLARATLVALLAPLAAALLETGCASNHFVTPQPAAATHLPDAQADMHVAESALEAGDTQLAMSLFEKALKTDPQSKAAQLGLGDAMYQSGDLARAGVLYARVAAAAPDDARAMLGLARVALRQRRLDEAERRYRELLAAHPEHAVAAEGLGTTLDLEGKHVQAQAVYRAALQRHPEVVGLNADLGLSLILSGDVRAGANVLLDVAGLPDAPPQARHDLALAYGLLGNSEAARRILVTDMPADSADDNLRFYQQLRERLATTKRDTGGAGDAGAGGTQPVSAASTIAGGVLR</sequence>
<name>A0A4P7D0U3_9BURK</name>
<organism evidence="5 6">
    <name type="scientific">Paraburkholderia pallida</name>
    <dbReference type="NCBI Taxonomy" id="2547399"/>
    <lineage>
        <taxon>Bacteria</taxon>
        <taxon>Pseudomonadati</taxon>
        <taxon>Pseudomonadota</taxon>
        <taxon>Betaproteobacteria</taxon>
        <taxon>Burkholderiales</taxon>
        <taxon>Burkholderiaceae</taxon>
        <taxon>Paraburkholderia</taxon>
    </lineage>
</organism>
<dbReference type="Gene3D" id="1.25.40.10">
    <property type="entry name" value="Tetratricopeptide repeat domain"/>
    <property type="match status" value="1"/>
</dbReference>
<keyword evidence="1" id="KW-0677">Repeat</keyword>
<evidence type="ECO:0000256" key="3">
    <source>
        <dbReference type="PROSITE-ProRule" id="PRU00339"/>
    </source>
</evidence>
<dbReference type="Pfam" id="PF14559">
    <property type="entry name" value="TPR_19"/>
    <property type="match status" value="1"/>
</dbReference>
<protein>
    <submittedName>
        <fullName evidence="5">Tetratricopeptide repeat protein</fullName>
    </submittedName>
</protein>